<proteinExistence type="predicted"/>
<organism evidence="1 2">
    <name type="scientific">Photobacterium leiognathi lrivu.4.1</name>
    <dbReference type="NCBI Taxonomy" id="1248232"/>
    <lineage>
        <taxon>Bacteria</taxon>
        <taxon>Pseudomonadati</taxon>
        <taxon>Pseudomonadota</taxon>
        <taxon>Gammaproteobacteria</taxon>
        <taxon>Vibrionales</taxon>
        <taxon>Vibrionaceae</taxon>
        <taxon>Photobacterium</taxon>
    </lineage>
</organism>
<dbReference type="Proteomes" id="UP000030675">
    <property type="component" value="Unassembled WGS sequence"/>
</dbReference>
<dbReference type="HOGENOM" id="CLU_3255533_0_0_6"/>
<sequence length="42" mass="5053">MVSHSPILKNKKVEQRQRFLALRISKKTRDKFLQVVREKNTT</sequence>
<name>V5FA27_PHOLE</name>
<evidence type="ECO:0000313" key="2">
    <source>
        <dbReference type="Proteomes" id="UP000030675"/>
    </source>
</evidence>
<evidence type="ECO:0000313" key="1">
    <source>
        <dbReference type="EMBL" id="GAD32574.1"/>
    </source>
</evidence>
<dbReference type="EMBL" id="DF196823">
    <property type="protein sequence ID" value="GAD32574.1"/>
    <property type="molecule type" value="Genomic_DNA"/>
</dbReference>
<protein>
    <submittedName>
        <fullName evidence="1">Uncharacterized protein</fullName>
    </submittedName>
</protein>
<reference evidence="2" key="1">
    <citation type="submission" date="2012-12" db="EMBL/GenBank/DDBJ databases">
        <title>Genome Sequence of Photobacterium leiognathi lrivu.4.1.</title>
        <authorList>
            <person name="Urbanczyk H."/>
            <person name="Ogura Y."/>
            <person name="Hayashi T."/>
            <person name="Dunlap P.V."/>
        </authorList>
    </citation>
    <scope>NUCLEOTIDE SEQUENCE [LARGE SCALE GENOMIC DNA]</scope>
    <source>
        <strain evidence="2">lrivu.4.1</strain>
    </source>
</reference>
<gene>
    <name evidence="1" type="ORF">PLEI_4252</name>
</gene>
<dbReference type="AlphaFoldDB" id="V5FA27"/>
<accession>V5FA27</accession>